<dbReference type="InterPro" id="IPR006652">
    <property type="entry name" value="Kelch_1"/>
</dbReference>
<keyword evidence="3" id="KW-0732">Signal</keyword>
<sequence length="341" mass="36370">MHFPSPLTFVLTGLTPVHGLCTPCKRGIWQDAAPIPIAPRQEHTTVALSPSTLAILGGIVPSDSFYSTTDMMQLYHIKNNSWTSAASIPLPLNHANAAVVDGKLYLLGGLAVAPDGAWRAVPDCWVYTPNNNRWSAISPMPNGTARGSAAVGVHEKTIYLAGGMTTLDIPGGGYQDSVDTLISFDTHSGKWKTHLRQNLPEGRDHAGSAVIGSTHYVLGGRYFGQQGKRDTVFSLDLRNPDATWQTSPARMPTPRGGVSTGVFGSEIYIFGGEGNTEAGSNGVFHETEVYNVASRTWAKMAPMRLPTHGTSAVTVGHRVYIPGGGIHQSANPVNNTEVLCI</sequence>
<evidence type="ECO:0008006" key="6">
    <source>
        <dbReference type="Google" id="ProtNLM"/>
    </source>
</evidence>
<dbReference type="PANTHER" id="PTHR24412">
    <property type="entry name" value="KELCH PROTEIN"/>
    <property type="match status" value="1"/>
</dbReference>
<dbReference type="SUPFAM" id="SSF117281">
    <property type="entry name" value="Kelch motif"/>
    <property type="match status" value="1"/>
</dbReference>
<evidence type="ECO:0000256" key="3">
    <source>
        <dbReference type="SAM" id="SignalP"/>
    </source>
</evidence>
<evidence type="ECO:0000256" key="1">
    <source>
        <dbReference type="ARBA" id="ARBA00022441"/>
    </source>
</evidence>
<keyword evidence="1" id="KW-0880">Kelch repeat</keyword>
<feature type="signal peptide" evidence="3">
    <location>
        <begin position="1"/>
        <end position="19"/>
    </location>
</feature>
<keyword evidence="2" id="KW-0677">Repeat</keyword>
<feature type="chain" id="PRO_5046683180" description="Galactose oxidase" evidence="3">
    <location>
        <begin position="20"/>
        <end position="341"/>
    </location>
</feature>
<name>A0ABY6UYC6_BIOOC</name>
<dbReference type="Pfam" id="PF01344">
    <property type="entry name" value="Kelch_1"/>
    <property type="match status" value="1"/>
</dbReference>
<dbReference type="Gene3D" id="2.120.10.80">
    <property type="entry name" value="Kelch-type beta propeller"/>
    <property type="match status" value="2"/>
</dbReference>
<reference evidence="4 5" key="1">
    <citation type="submission" date="2019-06" db="EMBL/GenBank/DDBJ databases">
        <authorList>
            <person name="Broberg M."/>
        </authorList>
    </citation>
    <scope>NUCLEOTIDE SEQUENCE [LARGE SCALE GENOMIC DNA]</scope>
</reference>
<protein>
    <recommendedName>
        <fullName evidence="6">Galactose oxidase</fullName>
    </recommendedName>
</protein>
<organism evidence="4 5">
    <name type="scientific">Bionectria ochroleuca</name>
    <name type="common">Gliocladium roseum</name>
    <dbReference type="NCBI Taxonomy" id="29856"/>
    <lineage>
        <taxon>Eukaryota</taxon>
        <taxon>Fungi</taxon>
        <taxon>Dikarya</taxon>
        <taxon>Ascomycota</taxon>
        <taxon>Pezizomycotina</taxon>
        <taxon>Sordariomycetes</taxon>
        <taxon>Hypocreomycetidae</taxon>
        <taxon>Hypocreales</taxon>
        <taxon>Bionectriaceae</taxon>
        <taxon>Clonostachys</taxon>
    </lineage>
</organism>
<dbReference type="SMART" id="SM00612">
    <property type="entry name" value="Kelch"/>
    <property type="match status" value="4"/>
</dbReference>
<dbReference type="Proteomes" id="UP000766486">
    <property type="component" value="Unassembled WGS sequence"/>
</dbReference>
<dbReference type="InterPro" id="IPR015915">
    <property type="entry name" value="Kelch-typ_b-propeller"/>
</dbReference>
<evidence type="ECO:0000313" key="5">
    <source>
        <dbReference type="Proteomes" id="UP000766486"/>
    </source>
</evidence>
<dbReference type="Pfam" id="PF24681">
    <property type="entry name" value="Kelch_KLHDC2_KLHL20_DRC7"/>
    <property type="match status" value="1"/>
</dbReference>
<keyword evidence="5" id="KW-1185">Reference proteome</keyword>
<gene>
    <name evidence="4" type="ORF">CLO192961_LOCUS425202</name>
</gene>
<accession>A0ABY6UYC6</accession>
<evidence type="ECO:0000313" key="4">
    <source>
        <dbReference type="EMBL" id="VUC35656.1"/>
    </source>
</evidence>
<proteinExistence type="predicted"/>
<dbReference type="EMBL" id="CABFNS010000917">
    <property type="protein sequence ID" value="VUC35656.1"/>
    <property type="molecule type" value="Genomic_DNA"/>
</dbReference>
<comment type="caution">
    <text evidence="4">The sequence shown here is derived from an EMBL/GenBank/DDBJ whole genome shotgun (WGS) entry which is preliminary data.</text>
</comment>
<dbReference type="PANTHER" id="PTHR24412:SF489">
    <property type="entry name" value="RING FINGER DOMAIN AND KELCH REPEAT-CONTAINING PROTEIN DDB_G0271372"/>
    <property type="match status" value="1"/>
</dbReference>
<evidence type="ECO:0000256" key="2">
    <source>
        <dbReference type="ARBA" id="ARBA00022737"/>
    </source>
</evidence>